<dbReference type="InterPro" id="IPR023393">
    <property type="entry name" value="START-like_dom_sf"/>
</dbReference>
<evidence type="ECO:0000259" key="1">
    <source>
        <dbReference type="PROSITE" id="PS51819"/>
    </source>
</evidence>
<organism evidence="2 3">
    <name type="scientific">Kribbella amoyensis</name>
    <dbReference type="NCBI Taxonomy" id="996641"/>
    <lineage>
        <taxon>Bacteria</taxon>
        <taxon>Bacillati</taxon>
        <taxon>Actinomycetota</taxon>
        <taxon>Actinomycetes</taxon>
        <taxon>Propionibacteriales</taxon>
        <taxon>Kribbellaceae</taxon>
        <taxon>Kribbella</taxon>
    </lineage>
</organism>
<dbReference type="InterPro" id="IPR004360">
    <property type="entry name" value="Glyas_Fos-R_dOase_dom"/>
</dbReference>
<proteinExistence type="predicted"/>
<dbReference type="InterPro" id="IPR037523">
    <property type="entry name" value="VOC_core"/>
</dbReference>
<reference evidence="2 3" key="1">
    <citation type="submission" date="2019-06" db="EMBL/GenBank/DDBJ databases">
        <title>Sequencing the genomes of 1000 actinobacteria strains.</title>
        <authorList>
            <person name="Klenk H.-P."/>
        </authorList>
    </citation>
    <scope>NUCLEOTIDE SEQUENCE [LARGE SCALE GENOMIC DNA]</scope>
    <source>
        <strain evidence="2 3">DSM 24683</strain>
    </source>
</reference>
<dbReference type="InterPro" id="IPR029068">
    <property type="entry name" value="Glyas_Bleomycin-R_OHBP_Dase"/>
</dbReference>
<dbReference type="Pfam" id="PF00903">
    <property type="entry name" value="Glyoxalase"/>
    <property type="match status" value="1"/>
</dbReference>
<dbReference type="EMBL" id="VIVK01000001">
    <property type="protein sequence ID" value="TWD84878.1"/>
    <property type="molecule type" value="Genomic_DNA"/>
</dbReference>
<protein>
    <submittedName>
        <fullName evidence="2">Putative glyoxalase superfamily protein PhnB</fullName>
    </submittedName>
</protein>
<dbReference type="AlphaFoldDB" id="A0A561C1A8"/>
<keyword evidence="3" id="KW-1185">Reference proteome</keyword>
<dbReference type="RefSeq" id="WP_145812572.1">
    <property type="nucleotide sequence ID" value="NZ_VIVK01000001.1"/>
</dbReference>
<evidence type="ECO:0000313" key="2">
    <source>
        <dbReference type="EMBL" id="TWD84878.1"/>
    </source>
</evidence>
<dbReference type="Gene3D" id="3.30.720.120">
    <property type="match status" value="1"/>
</dbReference>
<dbReference type="Gene3D" id="3.30.720.110">
    <property type="match status" value="1"/>
</dbReference>
<comment type="caution">
    <text evidence="2">The sequence shown here is derived from an EMBL/GenBank/DDBJ whole genome shotgun (WGS) entry which is preliminary data.</text>
</comment>
<dbReference type="OrthoDB" id="268331at2"/>
<dbReference type="PROSITE" id="PS51819">
    <property type="entry name" value="VOC"/>
    <property type="match status" value="1"/>
</dbReference>
<dbReference type="SUPFAM" id="SSF54593">
    <property type="entry name" value="Glyoxalase/Bleomycin resistance protein/Dihydroxybiphenyl dioxygenase"/>
    <property type="match status" value="1"/>
</dbReference>
<evidence type="ECO:0000313" key="3">
    <source>
        <dbReference type="Proteomes" id="UP000318380"/>
    </source>
</evidence>
<feature type="domain" description="VOC" evidence="1">
    <location>
        <begin position="153"/>
        <end position="268"/>
    </location>
</feature>
<sequence>MTKQSASATVEVAAEPGTAFHVFTAEIDLWWVRGPINFFDAGRAIGMQIEPGVGGRILEVYRRAAGDTGEDVLELGRITVWEPGARFAYRSSVDDTETDIRFEPCEAGTRVSVEQTLLPGGDKAFYFWPNVIPWLVTWTARRGSGMSKPGELGRLSIALYYANPVAAAEWLQKVYGLEPSLEVPDEDGHPSWIEFRIGSSAILLFPQTDSTDAPRNDHEVWVYVDDLDAHFAHSTDQGATITTPIQQHGYRAYQTTDLEGHHWTFAQATPTTE</sequence>
<gene>
    <name evidence="2" type="ORF">FB561_6074</name>
</gene>
<dbReference type="Proteomes" id="UP000318380">
    <property type="component" value="Unassembled WGS sequence"/>
</dbReference>
<dbReference type="SUPFAM" id="SSF55961">
    <property type="entry name" value="Bet v1-like"/>
    <property type="match status" value="1"/>
</dbReference>
<dbReference type="Gene3D" id="3.30.530.20">
    <property type="match status" value="1"/>
</dbReference>
<accession>A0A561C1A8</accession>
<name>A0A561C1A8_9ACTN</name>